<dbReference type="AlphaFoldDB" id="A0AAV2HNA7"/>
<dbReference type="Proteomes" id="UP001497497">
    <property type="component" value="Unassembled WGS sequence"/>
</dbReference>
<sequence length="353" mass="39233">RHKEIKSRTPNQPSRTFTMDHRTLLRICFYQLIFFTVLVNVIAGNDVITFNQDKDLSAEENVDTLLETEQFIKVDGRKAPQTKHANDSARWRDSPALKQVANSGNEASSSLKLSPLPSTQTHESSSAQAKDSPAREPVLARSNCSHTLRDGSKHAPKLTWDDLSMVSEHEDDFLPDMDYTFLPLNGEYSEPLLSRSRRQAPSLEPGSGQALVKGEITLGNGTLTPQQETEGSSQNLELKRRLAEALMAFLKTMTNTEYLININALRSGSIIIDFELLTPEDIYNSTVLELASAFSTLLNRGALVVGNSTYYSVQNALLKDDSLPYPLPVICYLCKNYQSCTKGSDGTWIPKCV</sequence>
<evidence type="ECO:0000256" key="2">
    <source>
        <dbReference type="SAM" id="Phobius"/>
    </source>
</evidence>
<evidence type="ECO:0000313" key="4">
    <source>
        <dbReference type="Proteomes" id="UP001497497"/>
    </source>
</evidence>
<gene>
    <name evidence="3" type="ORF">GSLYS_00008892001</name>
</gene>
<comment type="caution">
    <text evidence="3">The sequence shown here is derived from an EMBL/GenBank/DDBJ whole genome shotgun (WGS) entry which is preliminary data.</text>
</comment>
<name>A0AAV2HNA7_LYMST</name>
<organism evidence="3 4">
    <name type="scientific">Lymnaea stagnalis</name>
    <name type="common">Great pond snail</name>
    <name type="synonym">Helix stagnalis</name>
    <dbReference type="NCBI Taxonomy" id="6523"/>
    <lineage>
        <taxon>Eukaryota</taxon>
        <taxon>Metazoa</taxon>
        <taxon>Spiralia</taxon>
        <taxon>Lophotrochozoa</taxon>
        <taxon>Mollusca</taxon>
        <taxon>Gastropoda</taxon>
        <taxon>Heterobranchia</taxon>
        <taxon>Euthyneura</taxon>
        <taxon>Panpulmonata</taxon>
        <taxon>Hygrophila</taxon>
        <taxon>Lymnaeoidea</taxon>
        <taxon>Lymnaeidae</taxon>
        <taxon>Lymnaea</taxon>
    </lineage>
</organism>
<proteinExistence type="predicted"/>
<feature type="transmembrane region" description="Helical" evidence="2">
    <location>
        <begin position="24"/>
        <end position="43"/>
    </location>
</feature>
<protein>
    <recommendedName>
        <fullName evidence="5">SEA domain-containing protein</fullName>
    </recommendedName>
</protein>
<accession>A0AAV2HNA7</accession>
<evidence type="ECO:0000313" key="3">
    <source>
        <dbReference type="EMBL" id="CAL1534932.1"/>
    </source>
</evidence>
<evidence type="ECO:0008006" key="5">
    <source>
        <dbReference type="Google" id="ProtNLM"/>
    </source>
</evidence>
<keyword evidence="2" id="KW-1133">Transmembrane helix</keyword>
<evidence type="ECO:0000256" key="1">
    <source>
        <dbReference type="SAM" id="MobiDB-lite"/>
    </source>
</evidence>
<reference evidence="3 4" key="1">
    <citation type="submission" date="2024-04" db="EMBL/GenBank/DDBJ databases">
        <authorList>
            <consortium name="Genoscope - CEA"/>
            <person name="William W."/>
        </authorList>
    </citation>
    <scope>NUCLEOTIDE SEQUENCE [LARGE SCALE GENOMIC DNA]</scope>
</reference>
<feature type="non-terminal residue" evidence="3">
    <location>
        <position position="1"/>
    </location>
</feature>
<keyword evidence="4" id="KW-1185">Reference proteome</keyword>
<dbReference type="EMBL" id="CAXITT010000186">
    <property type="protein sequence ID" value="CAL1534932.1"/>
    <property type="molecule type" value="Genomic_DNA"/>
</dbReference>
<feature type="compositionally biased region" description="Low complexity" evidence="1">
    <location>
        <begin position="108"/>
        <end position="118"/>
    </location>
</feature>
<feature type="compositionally biased region" description="Basic and acidic residues" evidence="1">
    <location>
        <begin position="76"/>
        <end position="95"/>
    </location>
</feature>
<keyword evidence="2" id="KW-0812">Transmembrane</keyword>
<keyword evidence="2" id="KW-0472">Membrane</keyword>
<feature type="compositionally biased region" description="Polar residues" evidence="1">
    <location>
        <begin position="119"/>
        <end position="129"/>
    </location>
</feature>
<feature type="region of interest" description="Disordered" evidence="1">
    <location>
        <begin position="76"/>
        <end position="156"/>
    </location>
</feature>